<proteinExistence type="predicted"/>
<keyword evidence="7" id="KW-0804">Transcription</keyword>
<dbReference type="Proteomes" id="UP001156691">
    <property type="component" value="Unassembled WGS sequence"/>
</dbReference>
<dbReference type="PROSITE" id="PS00552">
    <property type="entry name" value="HTH_MERR_1"/>
    <property type="match status" value="1"/>
</dbReference>
<evidence type="ECO:0000256" key="1">
    <source>
        <dbReference type="ARBA" id="ARBA00022714"/>
    </source>
</evidence>
<evidence type="ECO:0000256" key="2">
    <source>
        <dbReference type="ARBA" id="ARBA00022723"/>
    </source>
</evidence>
<accession>A0ABQ5W9S3</accession>
<keyword evidence="5" id="KW-0805">Transcription regulation</keyword>
<keyword evidence="1" id="KW-0001">2Fe-2S</keyword>
<dbReference type="InterPro" id="IPR000551">
    <property type="entry name" value="MerR-type_HTH_dom"/>
</dbReference>
<gene>
    <name evidence="9" type="ORF">GCM10010862_41180</name>
</gene>
<dbReference type="CDD" id="cd01110">
    <property type="entry name" value="HTH_SoxR"/>
    <property type="match status" value="1"/>
</dbReference>
<keyword evidence="3" id="KW-0408">Iron</keyword>
<dbReference type="PANTHER" id="PTHR30204">
    <property type="entry name" value="REDOX-CYCLING DRUG-SENSING TRANSCRIPTIONAL ACTIVATOR SOXR"/>
    <property type="match status" value="1"/>
</dbReference>
<dbReference type="SMART" id="SM00422">
    <property type="entry name" value="HTH_MERR"/>
    <property type="match status" value="1"/>
</dbReference>
<keyword evidence="6" id="KW-0238">DNA-binding</keyword>
<evidence type="ECO:0000259" key="8">
    <source>
        <dbReference type="PROSITE" id="PS50937"/>
    </source>
</evidence>
<sequence length="146" mass="16275">MTPELTVGELAARSGVAVSTLHFYESKGLIMSRRTRGNQRRYERSVLRRVAVIRVAQELGLSLAEIAAALATLPDNRTPNHLDWIKLSARWRDDLDRRIAQLKKLRDGLSDCIGCGCLSLVTCPLRNPGDRLGKQGPGPRRLLPKH</sequence>
<reference evidence="10" key="1">
    <citation type="journal article" date="2019" name="Int. J. Syst. Evol. Microbiol.">
        <title>The Global Catalogue of Microorganisms (GCM) 10K type strain sequencing project: providing services to taxonomists for standard genome sequencing and annotation.</title>
        <authorList>
            <consortium name="The Broad Institute Genomics Platform"/>
            <consortium name="The Broad Institute Genome Sequencing Center for Infectious Disease"/>
            <person name="Wu L."/>
            <person name="Ma J."/>
        </authorList>
    </citation>
    <scope>NUCLEOTIDE SEQUENCE [LARGE SCALE GENOMIC DNA]</scope>
    <source>
        <strain evidence="10">NBRC 112416</strain>
    </source>
</reference>
<evidence type="ECO:0000256" key="7">
    <source>
        <dbReference type="ARBA" id="ARBA00023163"/>
    </source>
</evidence>
<dbReference type="Gene3D" id="1.10.1660.10">
    <property type="match status" value="1"/>
</dbReference>
<dbReference type="PANTHER" id="PTHR30204:SF0">
    <property type="entry name" value="REDOX-SENSITIVE TRANSCRIPTIONAL ACTIVATOR SOXR"/>
    <property type="match status" value="1"/>
</dbReference>
<evidence type="ECO:0000313" key="9">
    <source>
        <dbReference type="EMBL" id="GLQ56859.1"/>
    </source>
</evidence>
<keyword evidence="4" id="KW-0411">Iron-sulfur</keyword>
<dbReference type="Pfam" id="PF09278">
    <property type="entry name" value="MerR-DNA-bind"/>
    <property type="match status" value="1"/>
</dbReference>
<protein>
    <submittedName>
        <fullName evidence="9">Redox-sensitive transcriptional activator SoxR</fullName>
    </submittedName>
</protein>
<dbReference type="InterPro" id="IPR047057">
    <property type="entry name" value="MerR_fam"/>
</dbReference>
<dbReference type="InterPro" id="IPR015358">
    <property type="entry name" value="Tscrpt_reg_MerR_DNA-bd"/>
</dbReference>
<keyword evidence="2" id="KW-0479">Metal-binding</keyword>
<evidence type="ECO:0000256" key="3">
    <source>
        <dbReference type="ARBA" id="ARBA00023004"/>
    </source>
</evidence>
<dbReference type="InterPro" id="IPR009061">
    <property type="entry name" value="DNA-bd_dom_put_sf"/>
</dbReference>
<evidence type="ECO:0000256" key="4">
    <source>
        <dbReference type="ARBA" id="ARBA00023014"/>
    </source>
</evidence>
<evidence type="ECO:0000256" key="6">
    <source>
        <dbReference type="ARBA" id="ARBA00023125"/>
    </source>
</evidence>
<feature type="domain" description="HTH merR-type" evidence="8">
    <location>
        <begin position="4"/>
        <end position="72"/>
    </location>
</feature>
<dbReference type="InterPro" id="IPR010211">
    <property type="entry name" value="Redox-sen_tscrpt-act_SoxR"/>
</dbReference>
<dbReference type="EMBL" id="BSNS01000022">
    <property type="protein sequence ID" value="GLQ56859.1"/>
    <property type="molecule type" value="Genomic_DNA"/>
</dbReference>
<dbReference type="SUPFAM" id="SSF46955">
    <property type="entry name" value="Putative DNA-binding domain"/>
    <property type="match status" value="1"/>
</dbReference>
<evidence type="ECO:0000313" key="10">
    <source>
        <dbReference type="Proteomes" id="UP001156691"/>
    </source>
</evidence>
<dbReference type="PRINTS" id="PR00040">
    <property type="entry name" value="HTHMERR"/>
</dbReference>
<organism evidence="9 10">
    <name type="scientific">Devosia nitrariae</name>
    <dbReference type="NCBI Taxonomy" id="2071872"/>
    <lineage>
        <taxon>Bacteria</taxon>
        <taxon>Pseudomonadati</taxon>
        <taxon>Pseudomonadota</taxon>
        <taxon>Alphaproteobacteria</taxon>
        <taxon>Hyphomicrobiales</taxon>
        <taxon>Devosiaceae</taxon>
        <taxon>Devosia</taxon>
    </lineage>
</organism>
<dbReference type="Pfam" id="PF00376">
    <property type="entry name" value="MerR"/>
    <property type="match status" value="1"/>
</dbReference>
<keyword evidence="10" id="KW-1185">Reference proteome</keyword>
<evidence type="ECO:0000256" key="5">
    <source>
        <dbReference type="ARBA" id="ARBA00023015"/>
    </source>
</evidence>
<dbReference type="NCBIfam" id="TIGR01950">
    <property type="entry name" value="SoxR"/>
    <property type="match status" value="1"/>
</dbReference>
<comment type="caution">
    <text evidence="9">The sequence shown here is derived from an EMBL/GenBank/DDBJ whole genome shotgun (WGS) entry which is preliminary data.</text>
</comment>
<dbReference type="PROSITE" id="PS50937">
    <property type="entry name" value="HTH_MERR_2"/>
    <property type="match status" value="1"/>
</dbReference>
<name>A0ABQ5W9S3_9HYPH</name>